<evidence type="ECO:0000313" key="3">
    <source>
        <dbReference type="EMBL" id="WTS16191.1"/>
    </source>
</evidence>
<proteinExistence type="predicted"/>
<reference evidence="3" key="1">
    <citation type="submission" date="2022-10" db="EMBL/GenBank/DDBJ databases">
        <title>The complete genomes of actinobacterial strains from the NBC collection.</title>
        <authorList>
            <person name="Joergensen T.S."/>
            <person name="Alvarez Arevalo M."/>
            <person name="Sterndorff E.B."/>
            <person name="Faurdal D."/>
            <person name="Vuksanovic O."/>
            <person name="Mourched A.-S."/>
            <person name="Charusanti P."/>
            <person name="Shaw S."/>
            <person name="Blin K."/>
            <person name="Weber T."/>
        </authorList>
    </citation>
    <scope>NUCLEOTIDE SEQUENCE</scope>
    <source>
        <strain evidence="3">NBC_00119</strain>
    </source>
</reference>
<dbReference type="PANTHER" id="PTHR33055">
    <property type="entry name" value="TRANSPOSASE FOR INSERTION SEQUENCE ELEMENT IS1111A"/>
    <property type="match status" value="1"/>
</dbReference>
<feature type="domain" description="Transposase IS116/IS110/IS902 C-terminal" evidence="2">
    <location>
        <begin position="255"/>
        <end position="333"/>
    </location>
</feature>
<evidence type="ECO:0000259" key="2">
    <source>
        <dbReference type="Pfam" id="PF02371"/>
    </source>
</evidence>
<dbReference type="InterPro" id="IPR003346">
    <property type="entry name" value="Transposase_20"/>
</dbReference>
<dbReference type="InterPro" id="IPR002525">
    <property type="entry name" value="Transp_IS110-like_N"/>
</dbReference>
<name>A0AAU1UEX9_9ACTN</name>
<dbReference type="Pfam" id="PF01548">
    <property type="entry name" value="DEDD_Tnp_IS110"/>
    <property type="match status" value="1"/>
</dbReference>
<dbReference type="InterPro" id="IPR047650">
    <property type="entry name" value="Transpos_IS110"/>
</dbReference>
<organism evidence="3">
    <name type="scientific">Streptomyces sp. NBC_00119</name>
    <dbReference type="NCBI Taxonomy" id="2975659"/>
    <lineage>
        <taxon>Bacteria</taxon>
        <taxon>Bacillati</taxon>
        <taxon>Actinomycetota</taxon>
        <taxon>Actinomycetes</taxon>
        <taxon>Kitasatosporales</taxon>
        <taxon>Streptomycetaceae</taxon>
        <taxon>Streptomyces</taxon>
    </lineage>
</organism>
<dbReference type="GO" id="GO:0003677">
    <property type="term" value="F:DNA binding"/>
    <property type="evidence" value="ECO:0007669"/>
    <property type="project" value="InterPro"/>
</dbReference>
<sequence length="423" mass="44594">MSCLPHLAGVTSGWEGTSSMTTAGTVDTVGQWVFGGVDSHADTIHVAAVTDNGGHLADAEFPTTTAGYTAALAFLGAHGDVIAIGVEGTASYGTGFTRAACADGLSVVEVNRPDRAERRRSGKSDPIDAYAAARAALSGRASSAPKDETVTGIRALQNAARSTVKARTAAMNQIGHILVGASEATRARYRALHGKPLIDALARLRPTGDSVHSAVLTALKSLARRVQALSIEHDELTASLDIAVTESNPGLRAAYGVGPDTAAQLLITAGGNPDRLRTEASFAALCGVAPILASSGKTNRHRLSRGGDRAANAALYRIALVRMASDRRTRDYVVRQTAAGRTKKEIIRLLKRAIAREVFRYLTTTVTVPEVADLRPARQAKNITLTAAAQHFGVWPAVISCIERGTRRDDNLANTYRDWLTAA</sequence>
<dbReference type="EMBL" id="CP108195">
    <property type="protein sequence ID" value="WTS16191.1"/>
    <property type="molecule type" value="Genomic_DNA"/>
</dbReference>
<evidence type="ECO:0000259" key="1">
    <source>
        <dbReference type="Pfam" id="PF01548"/>
    </source>
</evidence>
<dbReference type="GO" id="GO:0004803">
    <property type="term" value="F:transposase activity"/>
    <property type="evidence" value="ECO:0007669"/>
    <property type="project" value="InterPro"/>
</dbReference>
<dbReference type="Pfam" id="PF02371">
    <property type="entry name" value="Transposase_20"/>
    <property type="match status" value="1"/>
</dbReference>
<gene>
    <name evidence="3" type="ORF">OHU69_37190</name>
</gene>
<accession>A0AAU1UEX9</accession>
<dbReference type="AlphaFoldDB" id="A0AAU1UEX9"/>
<dbReference type="PANTHER" id="PTHR33055:SF16">
    <property type="entry name" value="TRANSPOSASE FOR INSERTION SEQUENCE ELEMENT IS1547"/>
    <property type="match status" value="1"/>
</dbReference>
<protein>
    <submittedName>
        <fullName evidence="3">IS110 family transposase</fullName>
    </submittedName>
</protein>
<dbReference type="GO" id="GO:0006313">
    <property type="term" value="P:DNA transposition"/>
    <property type="evidence" value="ECO:0007669"/>
    <property type="project" value="InterPro"/>
</dbReference>
<dbReference type="NCBIfam" id="NF033542">
    <property type="entry name" value="transpos_IS110"/>
    <property type="match status" value="1"/>
</dbReference>
<feature type="domain" description="Transposase IS110-like N-terminal" evidence="1">
    <location>
        <begin position="36"/>
        <end position="180"/>
    </location>
</feature>